<keyword evidence="3" id="KW-1185">Reference proteome</keyword>
<comment type="caution">
    <text evidence="2">The sequence shown here is derived from an EMBL/GenBank/DDBJ whole genome shotgun (WGS) entry which is preliminary data.</text>
</comment>
<evidence type="ECO:0000313" key="2">
    <source>
        <dbReference type="EMBL" id="MEQ2237071.1"/>
    </source>
</evidence>
<sequence>MNTYSASVSVASYCYCGGRRPSHLAFWLSVQSRQASVAFLLEPLVLLSAPSGFLQLLGRLATVVGAATFVSELTIRAWLAAPSVSSCSAQHSSPVGGQGRSAPSW</sequence>
<evidence type="ECO:0000313" key="3">
    <source>
        <dbReference type="Proteomes" id="UP001482620"/>
    </source>
</evidence>
<proteinExistence type="predicted"/>
<organism evidence="2 3">
    <name type="scientific">Ilyodon furcidens</name>
    <name type="common">goldbreast splitfin</name>
    <dbReference type="NCBI Taxonomy" id="33524"/>
    <lineage>
        <taxon>Eukaryota</taxon>
        <taxon>Metazoa</taxon>
        <taxon>Chordata</taxon>
        <taxon>Craniata</taxon>
        <taxon>Vertebrata</taxon>
        <taxon>Euteleostomi</taxon>
        <taxon>Actinopterygii</taxon>
        <taxon>Neopterygii</taxon>
        <taxon>Teleostei</taxon>
        <taxon>Neoteleostei</taxon>
        <taxon>Acanthomorphata</taxon>
        <taxon>Ovalentaria</taxon>
        <taxon>Atherinomorphae</taxon>
        <taxon>Cyprinodontiformes</taxon>
        <taxon>Goodeidae</taxon>
        <taxon>Ilyodon</taxon>
    </lineage>
</organism>
<dbReference type="EMBL" id="JAHRIQ010048262">
    <property type="protein sequence ID" value="MEQ2237071.1"/>
    <property type="molecule type" value="Genomic_DNA"/>
</dbReference>
<evidence type="ECO:0000256" key="1">
    <source>
        <dbReference type="SAM" id="MobiDB-lite"/>
    </source>
</evidence>
<reference evidence="2 3" key="1">
    <citation type="submission" date="2021-06" db="EMBL/GenBank/DDBJ databases">
        <authorList>
            <person name="Palmer J.M."/>
        </authorList>
    </citation>
    <scope>NUCLEOTIDE SEQUENCE [LARGE SCALE GENOMIC DNA]</scope>
    <source>
        <strain evidence="3">if_2019</strain>
        <tissue evidence="2">Muscle</tissue>
    </source>
</reference>
<gene>
    <name evidence="2" type="ORF">ILYODFUR_019271</name>
</gene>
<accession>A0ABV0TX48</accession>
<feature type="region of interest" description="Disordered" evidence="1">
    <location>
        <begin position="85"/>
        <end position="105"/>
    </location>
</feature>
<dbReference type="Proteomes" id="UP001482620">
    <property type="component" value="Unassembled WGS sequence"/>
</dbReference>
<protein>
    <submittedName>
        <fullName evidence="2">Uncharacterized protein</fullName>
    </submittedName>
</protein>
<name>A0ABV0TX48_9TELE</name>